<evidence type="ECO:0000313" key="2">
    <source>
        <dbReference type="EMBL" id="MPC30944.1"/>
    </source>
</evidence>
<reference evidence="2 3" key="1">
    <citation type="submission" date="2019-05" db="EMBL/GenBank/DDBJ databases">
        <title>Another draft genome of Portunus trituberculatus and its Hox gene families provides insights of decapod evolution.</title>
        <authorList>
            <person name="Jeong J.-H."/>
            <person name="Song I."/>
            <person name="Kim S."/>
            <person name="Choi T."/>
            <person name="Kim D."/>
            <person name="Ryu S."/>
            <person name="Kim W."/>
        </authorList>
    </citation>
    <scope>NUCLEOTIDE SEQUENCE [LARGE SCALE GENOMIC DNA]</scope>
    <source>
        <tissue evidence="2">Muscle</tissue>
    </source>
</reference>
<gene>
    <name evidence="2" type="ORF">E2C01_024216</name>
</gene>
<organism evidence="2 3">
    <name type="scientific">Portunus trituberculatus</name>
    <name type="common">Swimming crab</name>
    <name type="synonym">Neptunus trituberculatus</name>
    <dbReference type="NCBI Taxonomy" id="210409"/>
    <lineage>
        <taxon>Eukaryota</taxon>
        <taxon>Metazoa</taxon>
        <taxon>Ecdysozoa</taxon>
        <taxon>Arthropoda</taxon>
        <taxon>Crustacea</taxon>
        <taxon>Multicrustacea</taxon>
        <taxon>Malacostraca</taxon>
        <taxon>Eumalacostraca</taxon>
        <taxon>Eucarida</taxon>
        <taxon>Decapoda</taxon>
        <taxon>Pleocyemata</taxon>
        <taxon>Brachyura</taxon>
        <taxon>Eubrachyura</taxon>
        <taxon>Portunoidea</taxon>
        <taxon>Portunidae</taxon>
        <taxon>Portuninae</taxon>
        <taxon>Portunus</taxon>
    </lineage>
</organism>
<dbReference type="Proteomes" id="UP000324222">
    <property type="component" value="Unassembled WGS sequence"/>
</dbReference>
<feature type="compositionally biased region" description="Gly residues" evidence="1">
    <location>
        <begin position="104"/>
        <end position="127"/>
    </location>
</feature>
<feature type="compositionally biased region" description="Polar residues" evidence="1">
    <location>
        <begin position="187"/>
        <end position="199"/>
    </location>
</feature>
<feature type="region of interest" description="Disordered" evidence="1">
    <location>
        <begin position="1"/>
        <end position="83"/>
    </location>
</feature>
<feature type="region of interest" description="Disordered" evidence="1">
    <location>
        <begin position="101"/>
        <end position="165"/>
    </location>
</feature>
<sequence length="224" mass="22922">MNRRSPRAPSSGCDLSTNTHHTLTRSGGGGEREGGGDCGEDGDERATGAVKPAPATRSGSRWTVGTRCSHAKPPQSPVEAVNENHEPLTHSCYLCRSSVREVEGGGTGREGRGVVGEGSSGEGGEGAVKGLIRSDLNTNPAARRAASSLAPASPGRGTAVASPNHQQNLVFLSPVAGAEISSHKTHSATASFGNPSSVTRWPPPLVRRRQGVAASPGHHKPHAG</sequence>
<accession>A0A5B7EDZ5</accession>
<proteinExistence type="predicted"/>
<dbReference type="EMBL" id="VSRR010002342">
    <property type="protein sequence ID" value="MPC30944.1"/>
    <property type="molecule type" value="Genomic_DNA"/>
</dbReference>
<feature type="region of interest" description="Disordered" evidence="1">
    <location>
        <begin position="180"/>
        <end position="224"/>
    </location>
</feature>
<comment type="caution">
    <text evidence="2">The sequence shown here is derived from an EMBL/GenBank/DDBJ whole genome shotgun (WGS) entry which is preliminary data.</text>
</comment>
<evidence type="ECO:0000313" key="3">
    <source>
        <dbReference type="Proteomes" id="UP000324222"/>
    </source>
</evidence>
<keyword evidence="3" id="KW-1185">Reference proteome</keyword>
<protein>
    <submittedName>
        <fullName evidence="2">Uncharacterized protein</fullName>
    </submittedName>
</protein>
<name>A0A5B7EDZ5_PORTR</name>
<feature type="compositionally biased region" description="Low complexity" evidence="1">
    <location>
        <begin position="140"/>
        <end position="157"/>
    </location>
</feature>
<dbReference type="AlphaFoldDB" id="A0A5B7EDZ5"/>
<feature type="compositionally biased region" description="Polar residues" evidence="1">
    <location>
        <begin position="13"/>
        <end position="25"/>
    </location>
</feature>
<evidence type="ECO:0000256" key="1">
    <source>
        <dbReference type="SAM" id="MobiDB-lite"/>
    </source>
</evidence>